<feature type="region of interest" description="Disordered" evidence="3">
    <location>
        <begin position="575"/>
        <end position="611"/>
    </location>
</feature>
<dbReference type="InterPro" id="IPR050955">
    <property type="entry name" value="Plant_Biomass_Hydrol_Est"/>
</dbReference>
<dbReference type="InterPro" id="IPR029058">
    <property type="entry name" value="AB_hydrolase_fold"/>
</dbReference>
<dbReference type="PANTHER" id="PTHR43037">
    <property type="entry name" value="UNNAMED PRODUCT-RELATED"/>
    <property type="match status" value="1"/>
</dbReference>
<keyword evidence="4" id="KW-0472">Membrane</keyword>
<feature type="compositionally biased region" description="Basic and acidic residues" evidence="3">
    <location>
        <begin position="721"/>
        <end position="731"/>
    </location>
</feature>
<feature type="compositionally biased region" description="Polar residues" evidence="3">
    <location>
        <begin position="584"/>
        <end position="600"/>
    </location>
</feature>
<keyword evidence="2" id="KW-0378">Hydrolase</keyword>
<dbReference type="OrthoDB" id="10671061at2759"/>
<reference evidence="5 6" key="1">
    <citation type="journal article" date="2012" name="Genome Biol.">
        <title>Genome and low-iron response of an oceanic diatom adapted to chronic iron limitation.</title>
        <authorList>
            <person name="Lommer M."/>
            <person name="Specht M."/>
            <person name="Roy A.S."/>
            <person name="Kraemer L."/>
            <person name="Andreson R."/>
            <person name="Gutowska M.A."/>
            <person name="Wolf J."/>
            <person name="Bergner S.V."/>
            <person name="Schilhabel M.B."/>
            <person name="Klostermeier U.C."/>
            <person name="Beiko R.G."/>
            <person name="Rosenstiel P."/>
            <person name="Hippler M."/>
            <person name="Laroche J."/>
        </authorList>
    </citation>
    <scope>NUCLEOTIDE SEQUENCE [LARGE SCALE GENOMIC DNA]</scope>
    <source>
        <strain evidence="5 6">CCMP1005</strain>
    </source>
</reference>
<feature type="compositionally biased region" description="Pro residues" evidence="3">
    <location>
        <begin position="435"/>
        <end position="451"/>
    </location>
</feature>
<sequence length="785" mass="86648">MESRASASITSCCRGYYVTGADDGEIFRTTHTSPITSRATTTVSVFNYACVQAFCTYTHNRKHEEVGTLPMLFGFHALGGDAQSVMSLFSSQADASHFVYVVPEGYNQSFNGGECCGWARDNNIDDLGFVSHLQYIMTKEFEFLQQKFSFGVGLGNGGFLLTHMMQLNPQLFRGIVPLGGHTHQTDLVRSRMVGDIGSAGIDVMIHHSLDDEMVRPSGCCEEPNMPACEADVTSDSCVSILEIFDQWADRINSCGNASADYEFEGFFGTYILGGPIGTSYALSYQKDVRSILFTLFSMRTTTLYESKMPITVSYEDRYDDKVTCFSAHSNECRGETTLCVYTSSGDFQDTNLKRGSVQNIFDFLSGSACNGAHGLWDTIPGDNGAPDETLCACDISANSRYGGTFCYDEMNHDGTFVDQDLNSHEFEGQFDAGMSPPPIEPVSNIPPPPSQSEPEPIESSKILEYHSESNGVDEQYHEPLNNQPDDLEEDQNGPDQEVPASPGSPEATTGPSPDPLTGSDSEFSSGARIQNSLDSSEGVPRRHHGHHVIYNTILISLVLVIILGFLYKRRRRWKDDANHERRPSSQTFDEVDFSGTNPYRQFSGERRESEEIGISKEDTDLVKRYVNDSDDNILGGMVPSRSSSTELDSAEIQSINERYEMFLSDPNFATASSSSFGSSLGDLSAKSASTVPESLLNIVNSPASYLDPADRRLLRRYRQKEKETILRRSSSDSDDEEEQASVSNSVSSHNSSVQEFKSIKEELQDDLNCIERNAHSFSTSSAEMI</sequence>
<evidence type="ECO:0000256" key="4">
    <source>
        <dbReference type="SAM" id="Phobius"/>
    </source>
</evidence>
<feature type="region of interest" description="Disordered" evidence="3">
    <location>
        <begin position="721"/>
        <end position="757"/>
    </location>
</feature>
<name>K0TH36_THAOC</name>
<dbReference type="GO" id="GO:0016787">
    <property type="term" value="F:hydrolase activity"/>
    <property type="evidence" value="ECO:0007669"/>
    <property type="project" value="UniProtKB-KW"/>
</dbReference>
<dbReference type="PANTHER" id="PTHR43037:SF5">
    <property type="entry name" value="FERULOYL ESTERASE"/>
    <property type="match status" value="1"/>
</dbReference>
<evidence type="ECO:0000256" key="2">
    <source>
        <dbReference type="ARBA" id="ARBA00022801"/>
    </source>
</evidence>
<evidence type="ECO:0000313" key="6">
    <source>
        <dbReference type="Proteomes" id="UP000266841"/>
    </source>
</evidence>
<dbReference type="EMBL" id="AGNL01004989">
    <property type="protein sequence ID" value="EJK72991.1"/>
    <property type="molecule type" value="Genomic_DNA"/>
</dbReference>
<gene>
    <name evidence="5" type="ORF">THAOC_05419</name>
</gene>
<evidence type="ECO:0000256" key="1">
    <source>
        <dbReference type="ARBA" id="ARBA00022729"/>
    </source>
</evidence>
<comment type="caution">
    <text evidence="5">The sequence shown here is derived from an EMBL/GenBank/DDBJ whole genome shotgun (WGS) entry which is preliminary data.</text>
</comment>
<keyword evidence="4" id="KW-0812">Transmembrane</keyword>
<keyword evidence="1" id="KW-0732">Signal</keyword>
<dbReference type="SUPFAM" id="SSF53474">
    <property type="entry name" value="alpha/beta-Hydrolases"/>
    <property type="match status" value="1"/>
</dbReference>
<proteinExistence type="predicted"/>
<accession>K0TH36</accession>
<feature type="region of interest" description="Disordered" evidence="3">
    <location>
        <begin position="427"/>
        <end position="457"/>
    </location>
</feature>
<dbReference type="Proteomes" id="UP000266841">
    <property type="component" value="Unassembled WGS sequence"/>
</dbReference>
<dbReference type="AlphaFoldDB" id="K0TH36"/>
<keyword evidence="6" id="KW-1185">Reference proteome</keyword>
<keyword evidence="4" id="KW-1133">Transmembrane helix</keyword>
<evidence type="ECO:0000313" key="5">
    <source>
        <dbReference type="EMBL" id="EJK72991.1"/>
    </source>
</evidence>
<evidence type="ECO:0000256" key="3">
    <source>
        <dbReference type="SAM" id="MobiDB-lite"/>
    </source>
</evidence>
<dbReference type="Gene3D" id="3.40.50.1820">
    <property type="entry name" value="alpha/beta hydrolase"/>
    <property type="match status" value="1"/>
</dbReference>
<organism evidence="5 6">
    <name type="scientific">Thalassiosira oceanica</name>
    <name type="common">Marine diatom</name>
    <dbReference type="NCBI Taxonomy" id="159749"/>
    <lineage>
        <taxon>Eukaryota</taxon>
        <taxon>Sar</taxon>
        <taxon>Stramenopiles</taxon>
        <taxon>Ochrophyta</taxon>
        <taxon>Bacillariophyta</taxon>
        <taxon>Coscinodiscophyceae</taxon>
        <taxon>Thalassiosirophycidae</taxon>
        <taxon>Thalassiosirales</taxon>
        <taxon>Thalassiosiraceae</taxon>
        <taxon>Thalassiosira</taxon>
    </lineage>
</organism>
<feature type="compositionally biased region" description="Polar residues" evidence="3">
    <location>
        <begin position="518"/>
        <end position="535"/>
    </location>
</feature>
<protein>
    <submittedName>
        <fullName evidence="5">Uncharacterized protein</fullName>
    </submittedName>
</protein>
<feature type="region of interest" description="Disordered" evidence="3">
    <location>
        <begin position="469"/>
        <end position="542"/>
    </location>
</feature>
<feature type="transmembrane region" description="Helical" evidence="4">
    <location>
        <begin position="548"/>
        <end position="567"/>
    </location>
</feature>
<feature type="compositionally biased region" description="Low complexity" evidence="3">
    <location>
        <begin position="741"/>
        <end position="753"/>
    </location>
</feature>